<dbReference type="InterPro" id="IPR029058">
    <property type="entry name" value="AB_hydrolase_fold"/>
</dbReference>
<dbReference type="Gene3D" id="1.10.260.130">
    <property type="match status" value="1"/>
</dbReference>
<evidence type="ECO:0000313" key="1">
    <source>
        <dbReference type="EMBL" id="MBY6365610.1"/>
    </source>
</evidence>
<protein>
    <submittedName>
        <fullName evidence="1">Lipase</fullName>
    </submittedName>
</protein>
<name>A0ABS7NZP4_9NOCA</name>
<dbReference type="PIRSF" id="PIRSF029171">
    <property type="entry name" value="Esterase_LipA"/>
    <property type="match status" value="1"/>
</dbReference>
<sequence>MSTIVDVLTRLGLPGRVPADVLADPYAALLPTPVTSDPFFVDPDASGPVDAPPGTVLRSREVTGRVPRPRTRLRQFAVASTDARGRPVTVTASLMEPRRPWRGPGPRPVVVHNVAIDSLGLAATPSYRLMHGVGQDFPTVVPLWLQRGYAVLIVDHEGPRMAYAEGTMAGHAVLDGWRGLLRIEEAYRESPTVMYGYSGGAIATVWAAQLQPTYAPELPSAGAIAGGTPTNVGLLRETMNGTLASGLYGAAVIGMAREHEDLAHEFGPLGLYLATRIKDLSVIPLALGGLARLPLEALATDPDVFDSPVARAVIEANTPGTGAPSAPFAFYHGALDRWIPEHGVRALADTWRAQGADVEVRRVVGDHFVGAVSALPFVLRWVATRFTEAVIR</sequence>
<proteinExistence type="predicted"/>
<gene>
    <name evidence="1" type="ORF">HQ603_02465</name>
</gene>
<keyword evidence="2" id="KW-1185">Reference proteome</keyword>
<dbReference type="EMBL" id="JABUBU010000001">
    <property type="protein sequence ID" value="MBY6365610.1"/>
    <property type="molecule type" value="Genomic_DNA"/>
</dbReference>
<dbReference type="Pfam" id="PF03583">
    <property type="entry name" value="LIP"/>
    <property type="match status" value="1"/>
</dbReference>
<dbReference type="PANTHER" id="PTHR34853:SF1">
    <property type="entry name" value="LIPASE 5"/>
    <property type="match status" value="1"/>
</dbReference>
<reference evidence="1 2" key="1">
    <citation type="submission" date="2020-06" db="EMBL/GenBank/DDBJ databases">
        <title>Taxonomy, biology and ecology of Rhodococcus bacteria occurring in California pistachio and other woody hosts as revealed by genome sequence analyses.</title>
        <authorList>
            <person name="Gai Y."/>
            <person name="Riely B."/>
        </authorList>
    </citation>
    <scope>NUCLEOTIDE SEQUENCE [LARGE SCALE GENOMIC DNA]</scope>
    <source>
        <strain evidence="1 2">BP-281</strain>
    </source>
</reference>
<dbReference type="PANTHER" id="PTHR34853">
    <property type="match status" value="1"/>
</dbReference>
<dbReference type="SUPFAM" id="SSF53474">
    <property type="entry name" value="alpha/beta-Hydrolases"/>
    <property type="match status" value="1"/>
</dbReference>
<comment type="caution">
    <text evidence="1">The sequence shown here is derived from an EMBL/GenBank/DDBJ whole genome shotgun (WGS) entry which is preliminary data.</text>
</comment>
<accession>A0ABS7NZP4</accession>
<evidence type="ECO:0000313" key="2">
    <source>
        <dbReference type="Proteomes" id="UP000825228"/>
    </source>
</evidence>
<dbReference type="InterPro" id="IPR005152">
    <property type="entry name" value="Lipase_secreted"/>
</dbReference>
<dbReference type="RefSeq" id="WP_222682761.1">
    <property type="nucleotide sequence ID" value="NZ_JABUBT010000001.1"/>
</dbReference>
<organism evidence="1 2">
    <name type="scientific">Rhodococcoides corynebacterioides</name>
    <dbReference type="NCBI Taxonomy" id="53972"/>
    <lineage>
        <taxon>Bacteria</taxon>
        <taxon>Bacillati</taxon>
        <taxon>Actinomycetota</taxon>
        <taxon>Actinomycetes</taxon>
        <taxon>Mycobacteriales</taxon>
        <taxon>Nocardiaceae</taxon>
        <taxon>Rhodococcoides</taxon>
    </lineage>
</organism>
<dbReference type="Proteomes" id="UP000825228">
    <property type="component" value="Unassembled WGS sequence"/>
</dbReference>
<dbReference type="Gene3D" id="3.40.50.1820">
    <property type="entry name" value="alpha/beta hydrolase"/>
    <property type="match status" value="1"/>
</dbReference>